<dbReference type="InterPro" id="IPR007085">
    <property type="entry name" value="DNA/pantothenate-metab_flavo_C"/>
</dbReference>
<evidence type="ECO:0000259" key="4">
    <source>
        <dbReference type="Pfam" id="PF04127"/>
    </source>
</evidence>
<dbReference type="Gene3D" id="3.40.50.10300">
    <property type="entry name" value="CoaB-like"/>
    <property type="match status" value="1"/>
</dbReference>
<proteinExistence type="inferred from homology"/>
<dbReference type="GO" id="GO:0004632">
    <property type="term" value="F:phosphopantothenate--cysteine ligase activity"/>
    <property type="evidence" value="ECO:0007669"/>
    <property type="project" value="InterPro"/>
</dbReference>
<dbReference type="SUPFAM" id="SSF52507">
    <property type="entry name" value="Homo-oligomeric flavin-containing Cys decarboxylases, HFCD"/>
    <property type="match status" value="1"/>
</dbReference>
<dbReference type="GO" id="GO:0015937">
    <property type="term" value="P:coenzyme A biosynthetic process"/>
    <property type="evidence" value="ECO:0007669"/>
    <property type="project" value="InterPro"/>
</dbReference>
<dbReference type="InterPro" id="IPR003382">
    <property type="entry name" value="Flavoprotein"/>
</dbReference>
<keyword evidence="2" id="KW-0456">Lyase</keyword>
<dbReference type="PANTHER" id="PTHR14359">
    <property type="entry name" value="HOMO-OLIGOMERIC FLAVIN CONTAINING CYS DECARBOXYLASE FAMILY"/>
    <property type="match status" value="1"/>
</dbReference>
<accession>A0A1F6CA71</accession>
<protein>
    <submittedName>
        <fullName evidence="5">Phosphopantothenoylcysteine decarboxylase</fullName>
    </submittedName>
</protein>
<evidence type="ECO:0000313" key="5">
    <source>
        <dbReference type="EMBL" id="OGG46074.1"/>
    </source>
</evidence>
<evidence type="ECO:0000259" key="3">
    <source>
        <dbReference type="Pfam" id="PF02441"/>
    </source>
</evidence>
<dbReference type="PANTHER" id="PTHR14359:SF6">
    <property type="entry name" value="PHOSPHOPANTOTHENOYLCYSTEINE DECARBOXYLASE"/>
    <property type="match status" value="1"/>
</dbReference>
<feature type="domain" description="Flavoprotein" evidence="3">
    <location>
        <begin position="1"/>
        <end position="169"/>
    </location>
</feature>
<dbReference type="InterPro" id="IPR035929">
    <property type="entry name" value="CoaB-like_sf"/>
</dbReference>
<dbReference type="InterPro" id="IPR005252">
    <property type="entry name" value="CoaBC"/>
</dbReference>
<dbReference type="GO" id="GO:0071513">
    <property type="term" value="C:phosphopantothenoylcysteine decarboxylase complex"/>
    <property type="evidence" value="ECO:0007669"/>
    <property type="project" value="TreeGrafter"/>
</dbReference>
<dbReference type="HAMAP" id="MF_02225">
    <property type="entry name" value="CoaBC"/>
    <property type="match status" value="1"/>
</dbReference>
<sequence>MTGGIAAYKSVELLRRLKQMGADVRVVMTASAREFVGSLTFEALSGHPVQTEMFSKDTTSPIPHIALAHWPDLVVIAPATANTIGRVAAGLADDLLSAVVMASAAPVLLAPAMETSMYRNPIVAENLARLRGIGYRTVGPGTGFLASGGEGIGRMSEPEEIADAVADALVSTTEFSGRRFVVTAGRTEEDIDPVRFLTNRSTGKMGYAVAERARRRGAGVTLVSGPGELSPPAGVEVVKVRSVAQMREAVVGAFRETDVLVMAAAVLDFRARRVATSKIKKTGTGLTLELEPTGDFLEELGRVKEDRVLVGFAMETENGVANARKKLEAKNLDL</sequence>
<feature type="non-terminal residue" evidence="5">
    <location>
        <position position="334"/>
    </location>
</feature>
<evidence type="ECO:0000256" key="1">
    <source>
        <dbReference type="ARBA" id="ARBA00022793"/>
    </source>
</evidence>
<dbReference type="Pfam" id="PF04127">
    <property type="entry name" value="DFP"/>
    <property type="match status" value="1"/>
</dbReference>
<dbReference type="GO" id="GO:0015941">
    <property type="term" value="P:pantothenate catabolic process"/>
    <property type="evidence" value="ECO:0007669"/>
    <property type="project" value="InterPro"/>
</dbReference>
<dbReference type="GO" id="GO:0010181">
    <property type="term" value="F:FMN binding"/>
    <property type="evidence" value="ECO:0007669"/>
    <property type="project" value="InterPro"/>
</dbReference>
<dbReference type="AlphaFoldDB" id="A0A1F6CA71"/>
<reference evidence="5 6" key="1">
    <citation type="journal article" date="2016" name="Nat. Commun.">
        <title>Thousands of microbial genomes shed light on interconnected biogeochemical processes in an aquifer system.</title>
        <authorList>
            <person name="Anantharaman K."/>
            <person name="Brown C.T."/>
            <person name="Hug L.A."/>
            <person name="Sharon I."/>
            <person name="Castelle C.J."/>
            <person name="Probst A.J."/>
            <person name="Thomas B.C."/>
            <person name="Singh A."/>
            <person name="Wilkins M.J."/>
            <person name="Karaoz U."/>
            <person name="Brodie E.L."/>
            <person name="Williams K.H."/>
            <person name="Hubbard S.S."/>
            <person name="Banfield J.F."/>
        </authorList>
    </citation>
    <scope>NUCLEOTIDE SEQUENCE [LARGE SCALE GENOMIC DNA]</scope>
    <source>
        <strain evidence="6">RIFCSPLOWO2_12_FULL_64_10</strain>
    </source>
</reference>
<dbReference type="Proteomes" id="UP000178606">
    <property type="component" value="Unassembled WGS sequence"/>
</dbReference>
<gene>
    <name evidence="5" type="ORF">A3F84_03945</name>
</gene>
<comment type="caution">
    <text evidence="5">The sequence shown here is derived from an EMBL/GenBank/DDBJ whole genome shotgun (WGS) entry which is preliminary data.</text>
</comment>
<feature type="domain" description="DNA/pantothenate metabolism flavoprotein C-terminal" evidence="4">
    <location>
        <begin position="176"/>
        <end position="334"/>
    </location>
</feature>
<name>A0A1F6CA71_HANXR</name>
<dbReference type="Pfam" id="PF02441">
    <property type="entry name" value="Flavoprotein"/>
    <property type="match status" value="1"/>
</dbReference>
<dbReference type="GO" id="GO:0004633">
    <property type="term" value="F:phosphopantothenoylcysteine decarboxylase activity"/>
    <property type="evidence" value="ECO:0007669"/>
    <property type="project" value="InterPro"/>
</dbReference>
<organism evidence="5 6">
    <name type="scientific">Handelsmanbacteria sp. (strain RIFCSPLOWO2_12_FULL_64_10)</name>
    <dbReference type="NCBI Taxonomy" id="1817868"/>
    <lineage>
        <taxon>Bacteria</taxon>
        <taxon>Candidatus Handelsmaniibacteriota</taxon>
    </lineage>
</organism>
<dbReference type="NCBIfam" id="TIGR00521">
    <property type="entry name" value="coaBC_dfp"/>
    <property type="match status" value="1"/>
</dbReference>
<keyword evidence="1" id="KW-0210">Decarboxylase</keyword>
<dbReference type="InterPro" id="IPR036551">
    <property type="entry name" value="Flavin_trans-like"/>
</dbReference>
<dbReference type="EMBL" id="MFKF01000344">
    <property type="protein sequence ID" value="OGG46074.1"/>
    <property type="molecule type" value="Genomic_DNA"/>
</dbReference>
<evidence type="ECO:0000256" key="2">
    <source>
        <dbReference type="ARBA" id="ARBA00023239"/>
    </source>
</evidence>
<dbReference type="SUPFAM" id="SSF102645">
    <property type="entry name" value="CoaB-like"/>
    <property type="match status" value="1"/>
</dbReference>
<dbReference type="Gene3D" id="3.40.50.1950">
    <property type="entry name" value="Flavin prenyltransferase-like"/>
    <property type="match status" value="1"/>
</dbReference>
<evidence type="ECO:0000313" key="6">
    <source>
        <dbReference type="Proteomes" id="UP000178606"/>
    </source>
</evidence>